<evidence type="ECO:0000256" key="8">
    <source>
        <dbReference type="PROSITE-ProRule" id="PRU01360"/>
    </source>
</evidence>
<keyword evidence="12" id="KW-1185">Reference proteome</keyword>
<sequence>MKQVLKMHFRVLGIIWLLLQSHSAFAQGKISGTVIDAKDKTPLPGATIILQDGSGKSKTDENGKFEINVEAGSKLKISMTGYDAQEVIASRGMVVELVFSAVNLDDVVIVGYGTQKKDLVTGSIVTMTMEDTRRNSPTTSLGNLLAGQMAGVKVGVPAGRPGTAPGISIRTKTSFNDQNVLYVIDGLVTDNSADFNNLSPNDIDKVTVLKDAATTAAYGARASGGVIVVTTRRGSKNEKAKINYSFNSGFDKRGRNADLTSAIETGQIYNRMNPTNNPWTQSDFDYFKNINNGWGYDQLAQVWQDPYTTTHNLSATGGGDKITYFIGGSYTKQGAFQKNSSYKNYNFRANITADIAKNFTVFAGVSANNNVSDRLPSTGVGDENGIYRKQLLWQPEQPVWTDGGKPIDYGWIGNVGAEVNGEGGYNKENNFKPVINLKGTYKIPFVEGLSVSSQYIRTIANNRKKNYFTKYDMWVMKLLGSSRQISTRDEDLLSLKKSSQIGNNYLEESYRWNDNEQLNFQLNYDHTFGNVHHVQGWLTYERAETKGGGFKAGREKFPVYQTDQWWAASGDRLDSWAQGDSDFNRGAEQTVGRKSYVGQFFYDYDSKYLASFTYRYDGSYKFSGDKRWGFFPSGSLGWVISRENFFSNVNGIELLKIRATAGTTSADNINAWQYQQSYDPGTSAYFGSTPVTNVGISYGSLVNPDITWEKSRNYNIGIDINFLKHFSGSVEYFNAKTYDILVDRVAQVPPTFSRKLPTSNYGEYKSEGVEMTFGYRNKTNQLNYYANINASYAAATPLVRDKVVTYPWEVDVNRSASKIVAFVQTGMIRTQADLDAFVAANPNYKFKGIAPALGQLTYADLSGKDGKPDGIVDDWDKTIIKKNNNPVLLGLNFGAEWKGFSIDASFDGSFRNYKYINNLVDGNVEWNRMWKPWANDAWTPENPNATLPRRYSANDNVRTVTNTESTFWLKNASFLRMRLLNVGYSIPTSITNKIGINGVKLYFSGSNLFVISKFNKKYYDPQLGDGFSYPVMKNFNFGINVSL</sequence>
<dbReference type="Pfam" id="PF07715">
    <property type="entry name" value="Plug"/>
    <property type="match status" value="1"/>
</dbReference>
<protein>
    <submittedName>
        <fullName evidence="11">SusC/RagA family TonB-linked outer membrane protein</fullName>
    </submittedName>
</protein>
<keyword evidence="2 8" id="KW-0813">Transport</keyword>
<dbReference type="SUPFAM" id="SSF56935">
    <property type="entry name" value="Porins"/>
    <property type="match status" value="1"/>
</dbReference>
<dbReference type="PANTHER" id="PTHR30069">
    <property type="entry name" value="TONB-DEPENDENT OUTER MEMBRANE RECEPTOR"/>
    <property type="match status" value="1"/>
</dbReference>
<dbReference type="RefSeq" id="WP_099437686.1">
    <property type="nucleotide sequence ID" value="NZ_CP024091.1"/>
</dbReference>
<comment type="subcellular location">
    <subcellularLocation>
        <location evidence="1 8">Cell outer membrane</location>
        <topology evidence="1 8">Multi-pass membrane protein</topology>
    </subcellularLocation>
</comment>
<name>A0A2D1U2C1_9SPHI</name>
<dbReference type="Proteomes" id="UP000223749">
    <property type="component" value="Chromosome"/>
</dbReference>
<evidence type="ECO:0000256" key="9">
    <source>
        <dbReference type="SAM" id="SignalP"/>
    </source>
</evidence>
<feature type="chain" id="PRO_5013790031" evidence="9">
    <location>
        <begin position="27"/>
        <end position="1043"/>
    </location>
</feature>
<keyword evidence="5 9" id="KW-0732">Signal</keyword>
<keyword evidence="6 8" id="KW-0472">Membrane</keyword>
<dbReference type="KEGG" id="pgs:CPT03_04295"/>
<dbReference type="Gene3D" id="2.40.170.20">
    <property type="entry name" value="TonB-dependent receptor, beta-barrel domain"/>
    <property type="match status" value="1"/>
</dbReference>
<gene>
    <name evidence="11" type="ORF">CPT03_04295</name>
</gene>
<evidence type="ECO:0000313" key="12">
    <source>
        <dbReference type="Proteomes" id="UP000223749"/>
    </source>
</evidence>
<dbReference type="InterPro" id="IPR008969">
    <property type="entry name" value="CarboxyPept-like_regulatory"/>
</dbReference>
<keyword evidence="7 8" id="KW-0998">Cell outer membrane</keyword>
<reference evidence="11 12" key="1">
    <citation type="submission" date="2017-10" db="EMBL/GenBank/DDBJ databases">
        <title>Whole genome of Pedobacter ginsengisoli T01R-27 isolated from tomato rhizosphere.</title>
        <authorList>
            <person name="Weon H.-Y."/>
            <person name="Lee S.A."/>
            <person name="Sang M.K."/>
            <person name="Song J."/>
        </authorList>
    </citation>
    <scope>NUCLEOTIDE SEQUENCE [LARGE SCALE GENOMIC DNA]</scope>
    <source>
        <strain evidence="11 12">T01R-27</strain>
    </source>
</reference>
<dbReference type="GO" id="GO:0009279">
    <property type="term" value="C:cell outer membrane"/>
    <property type="evidence" value="ECO:0007669"/>
    <property type="project" value="UniProtKB-SubCell"/>
</dbReference>
<dbReference type="Pfam" id="PF13715">
    <property type="entry name" value="CarbopepD_reg_2"/>
    <property type="match status" value="1"/>
</dbReference>
<comment type="similarity">
    <text evidence="8">Belongs to the TonB-dependent receptor family.</text>
</comment>
<evidence type="ECO:0000256" key="5">
    <source>
        <dbReference type="ARBA" id="ARBA00022729"/>
    </source>
</evidence>
<evidence type="ECO:0000256" key="6">
    <source>
        <dbReference type="ARBA" id="ARBA00023136"/>
    </source>
</evidence>
<evidence type="ECO:0000313" key="11">
    <source>
        <dbReference type="EMBL" id="ATP55741.1"/>
    </source>
</evidence>
<organism evidence="11 12">
    <name type="scientific">Pedobacter ginsengisoli</name>
    <dbReference type="NCBI Taxonomy" id="363852"/>
    <lineage>
        <taxon>Bacteria</taxon>
        <taxon>Pseudomonadati</taxon>
        <taxon>Bacteroidota</taxon>
        <taxon>Sphingobacteriia</taxon>
        <taxon>Sphingobacteriales</taxon>
        <taxon>Sphingobacteriaceae</taxon>
        <taxon>Pedobacter</taxon>
    </lineage>
</organism>
<proteinExistence type="inferred from homology"/>
<evidence type="ECO:0000256" key="7">
    <source>
        <dbReference type="ARBA" id="ARBA00023237"/>
    </source>
</evidence>
<evidence type="ECO:0000256" key="1">
    <source>
        <dbReference type="ARBA" id="ARBA00004571"/>
    </source>
</evidence>
<dbReference type="InterPro" id="IPR037066">
    <property type="entry name" value="Plug_dom_sf"/>
</dbReference>
<dbReference type="SUPFAM" id="SSF49464">
    <property type="entry name" value="Carboxypeptidase regulatory domain-like"/>
    <property type="match status" value="1"/>
</dbReference>
<feature type="domain" description="TonB-dependent receptor plug" evidence="10">
    <location>
        <begin position="120"/>
        <end position="226"/>
    </location>
</feature>
<dbReference type="InterPro" id="IPR023996">
    <property type="entry name" value="TonB-dep_OMP_SusC/RagA"/>
</dbReference>
<dbReference type="GO" id="GO:0044718">
    <property type="term" value="P:siderophore transmembrane transport"/>
    <property type="evidence" value="ECO:0007669"/>
    <property type="project" value="TreeGrafter"/>
</dbReference>
<dbReference type="InterPro" id="IPR036942">
    <property type="entry name" value="Beta-barrel_TonB_sf"/>
</dbReference>
<dbReference type="PROSITE" id="PS52016">
    <property type="entry name" value="TONB_DEPENDENT_REC_3"/>
    <property type="match status" value="1"/>
</dbReference>
<dbReference type="Gene3D" id="2.170.130.10">
    <property type="entry name" value="TonB-dependent receptor, plug domain"/>
    <property type="match status" value="1"/>
</dbReference>
<evidence type="ECO:0000256" key="4">
    <source>
        <dbReference type="ARBA" id="ARBA00022692"/>
    </source>
</evidence>
<dbReference type="PANTHER" id="PTHR30069:SF29">
    <property type="entry name" value="HEMOGLOBIN AND HEMOGLOBIN-HAPTOGLOBIN-BINDING PROTEIN 1-RELATED"/>
    <property type="match status" value="1"/>
</dbReference>
<dbReference type="AlphaFoldDB" id="A0A2D1U2C1"/>
<keyword evidence="3 8" id="KW-1134">Transmembrane beta strand</keyword>
<feature type="signal peptide" evidence="9">
    <location>
        <begin position="1"/>
        <end position="26"/>
    </location>
</feature>
<dbReference type="Gene3D" id="2.60.40.1120">
    <property type="entry name" value="Carboxypeptidase-like, regulatory domain"/>
    <property type="match status" value="1"/>
</dbReference>
<dbReference type="GO" id="GO:0015344">
    <property type="term" value="F:siderophore uptake transmembrane transporter activity"/>
    <property type="evidence" value="ECO:0007669"/>
    <property type="project" value="TreeGrafter"/>
</dbReference>
<accession>A0A2D1U2C1</accession>
<keyword evidence="4 8" id="KW-0812">Transmembrane</keyword>
<dbReference type="EMBL" id="CP024091">
    <property type="protein sequence ID" value="ATP55741.1"/>
    <property type="molecule type" value="Genomic_DNA"/>
</dbReference>
<dbReference type="InterPro" id="IPR012910">
    <property type="entry name" value="Plug_dom"/>
</dbReference>
<evidence type="ECO:0000256" key="2">
    <source>
        <dbReference type="ARBA" id="ARBA00022448"/>
    </source>
</evidence>
<evidence type="ECO:0000259" key="10">
    <source>
        <dbReference type="Pfam" id="PF07715"/>
    </source>
</evidence>
<evidence type="ECO:0000256" key="3">
    <source>
        <dbReference type="ARBA" id="ARBA00022452"/>
    </source>
</evidence>
<dbReference type="OrthoDB" id="9768177at2"/>
<dbReference type="NCBIfam" id="TIGR04056">
    <property type="entry name" value="OMP_RagA_SusC"/>
    <property type="match status" value="1"/>
</dbReference>
<dbReference type="InterPro" id="IPR039426">
    <property type="entry name" value="TonB-dep_rcpt-like"/>
</dbReference>